<feature type="transmembrane region" description="Helical" evidence="4">
    <location>
        <begin position="201"/>
        <end position="222"/>
    </location>
</feature>
<organism evidence="6 7">
    <name type="scientific">Roseicyclus mahoneyensis</name>
    <dbReference type="NCBI Taxonomy" id="164332"/>
    <lineage>
        <taxon>Bacteria</taxon>
        <taxon>Pseudomonadati</taxon>
        <taxon>Pseudomonadota</taxon>
        <taxon>Alphaproteobacteria</taxon>
        <taxon>Rhodobacterales</taxon>
        <taxon>Roseobacteraceae</taxon>
        <taxon>Roseicyclus</taxon>
    </lineage>
</organism>
<dbReference type="AlphaFoldDB" id="A0A316GF73"/>
<dbReference type="RefSeq" id="WP_109669576.1">
    <property type="nucleotide sequence ID" value="NZ_QGGW01000008.1"/>
</dbReference>
<feature type="region of interest" description="Disordered" evidence="3">
    <location>
        <begin position="496"/>
        <end position="520"/>
    </location>
</feature>
<keyword evidence="4" id="KW-0472">Membrane</keyword>
<dbReference type="InterPro" id="IPR001789">
    <property type="entry name" value="Sig_transdc_resp-reg_receiver"/>
</dbReference>
<dbReference type="InterPro" id="IPR050595">
    <property type="entry name" value="Bact_response_regulator"/>
</dbReference>
<evidence type="ECO:0000313" key="6">
    <source>
        <dbReference type="EMBL" id="PWK59243.1"/>
    </source>
</evidence>
<feature type="transmembrane region" description="Helical" evidence="4">
    <location>
        <begin position="450"/>
        <end position="474"/>
    </location>
</feature>
<feature type="transmembrane region" description="Helical" evidence="4">
    <location>
        <begin position="284"/>
        <end position="305"/>
    </location>
</feature>
<keyword evidence="4" id="KW-0812">Transmembrane</keyword>
<feature type="domain" description="Response regulatory" evidence="5">
    <location>
        <begin position="4"/>
        <end position="121"/>
    </location>
</feature>
<evidence type="ECO:0000313" key="7">
    <source>
        <dbReference type="Proteomes" id="UP000245708"/>
    </source>
</evidence>
<dbReference type="InterPro" id="IPR011006">
    <property type="entry name" value="CheY-like_superfamily"/>
</dbReference>
<accession>A0A316GF73</accession>
<dbReference type="Gene3D" id="3.40.50.2300">
    <property type="match status" value="1"/>
</dbReference>
<feature type="transmembrane region" description="Helical" evidence="4">
    <location>
        <begin position="343"/>
        <end position="363"/>
    </location>
</feature>
<evidence type="ECO:0000256" key="2">
    <source>
        <dbReference type="PROSITE-ProRule" id="PRU00169"/>
    </source>
</evidence>
<dbReference type="OrthoDB" id="8688375at2"/>
<dbReference type="SMART" id="SM00448">
    <property type="entry name" value="REC"/>
    <property type="match status" value="1"/>
</dbReference>
<dbReference type="Pfam" id="PF00072">
    <property type="entry name" value="Response_reg"/>
    <property type="match status" value="1"/>
</dbReference>
<comment type="caution">
    <text evidence="6">The sequence shown here is derived from an EMBL/GenBank/DDBJ whole genome shotgun (WGS) entry which is preliminary data.</text>
</comment>
<feature type="transmembrane region" description="Helical" evidence="4">
    <location>
        <begin position="228"/>
        <end position="247"/>
    </location>
</feature>
<dbReference type="PANTHER" id="PTHR44591:SF3">
    <property type="entry name" value="RESPONSE REGULATORY DOMAIN-CONTAINING PROTEIN"/>
    <property type="match status" value="1"/>
</dbReference>
<name>A0A316GF73_9RHOB</name>
<dbReference type="GO" id="GO:0000160">
    <property type="term" value="P:phosphorelay signal transduction system"/>
    <property type="evidence" value="ECO:0007669"/>
    <property type="project" value="InterPro"/>
</dbReference>
<feature type="transmembrane region" description="Helical" evidence="4">
    <location>
        <begin position="259"/>
        <end position="278"/>
    </location>
</feature>
<dbReference type="SUPFAM" id="SSF52172">
    <property type="entry name" value="CheY-like"/>
    <property type="match status" value="1"/>
</dbReference>
<dbReference type="PANTHER" id="PTHR44591">
    <property type="entry name" value="STRESS RESPONSE REGULATOR PROTEIN 1"/>
    <property type="match status" value="1"/>
</dbReference>
<evidence type="ECO:0000256" key="1">
    <source>
        <dbReference type="ARBA" id="ARBA00022553"/>
    </source>
</evidence>
<feature type="transmembrane region" description="Helical" evidence="4">
    <location>
        <begin position="375"/>
        <end position="392"/>
    </location>
</feature>
<evidence type="ECO:0000259" key="5">
    <source>
        <dbReference type="PROSITE" id="PS50110"/>
    </source>
</evidence>
<dbReference type="Proteomes" id="UP000245708">
    <property type="component" value="Unassembled WGS sequence"/>
</dbReference>
<proteinExistence type="predicted"/>
<protein>
    <submittedName>
        <fullName evidence="6">EamA-like transporter family protein</fullName>
    </submittedName>
</protein>
<gene>
    <name evidence="6" type="ORF">C7455_1086</name>
</gene>
<keyword evidence="7" id="KW-1185">Reference proteome</keyword>
<keyword evidence="1 2" id="KW-0597">Phosphoprotein</keyword>
<dbReference type="EMBL" id="QGGW01000008">
    <property type="protein sequence ID" value="PWK59243.1"/>
    <property type="molecule type" value="Genomic_DNA"/>
</dbReference>
<keyword evidence="4" id="KW-1133">Transmembrane helix</keyword>
<sequence>MGARVLVVDDSASSRRKLVLALRNLGHDATEAASGEAALAQMAGAELDLVLLDILMPGIDGFAVLRHMQADPALAEIPVLVISGLDGDADSVAQAIELGASDFLPKQFEPAVFRARVQSCIEKARLRRAELDHLRQVDRLITAAERMESSTFHPDRLGLTEVAARADAVGRLGRVFRDMAEQVYDRERQLQRNIRTAKGTALLLFMGVMAGLEAPISILLYAETELALGLAFWVNLVAGLICFCVALARGKVGPLTHTLLAFLFAWAVLKGLSTVIMLEAAGRVTGIMLSIILALEAFTVFLIAALMRIEETSTRRFLGLLAGMAGVLFLLVARDRIEGVNDWLWILVALTIPVMYGLMDVLLDQRHPAALDPTAGVGLMLLISAALTFPVAVLGGQFFVLSPAMGPGAFLIVFEGLRTAAVYVSFVYLIAVAGAVFGSQAAYVSTAAGIGWSILLLGEALSLVTLTALALIFIGLAMVGPKREAEDVEVRFVPRRKRTGQGLPPAEVPADPSSAQERMP</sequence>
<feature type="modified residue" description="4-aspartylphosphate" evidence="2">
    <location>
        <position position="53"/>
    </location>
</feature>
<evidence type="ECO:0000256" key="3">
    <source>
        <dbReference type="SAM" id="MobiDB-lite"/>
    </source>
</evidence>
<dbReference type="PROSITE" id="PS50110">
    <property type="entry name" value="RESPONSE_REGULATORY"/>
    <property type="match status" value="1"/>
</dbReference>
<reference evidence="6 7" key="1">
    <citation type="submission" date="2018-05" db="EMBL/GenBank/DDBJ databases">
        <title>Genomic Encyclopedia of Type Strains, Phase IV (KMG-IV): sequencing the most valuable type-strain genomes for metagenomic binning, comparative biology and taxonomic classification.</title>
        <authorList>
            <person name="Goeker M."/>
        </authorList>
    </citation>
    <scope>NUCLEOTIDE SEQUENCE [LARGE SCALE GENOMIC DNA]</scope>
    <source>
        <strain evidence="6 7">DSM 16097</strain>
    </source>
</reference>
<feature type="transmembrane region" description="Helical" evidence="4">
    <location>
        <begin position="317"/>
        <end position="337"/>
    </location>
</feature>
<evidence type="ECO:0000256" key="4">
    <source>
        <dbReference type="SAM" id="Phobius"/>
    </source>
</evidence>
<feature type="transmembrane region" description="Helical" evidence="4">
    <location>
        <begin position="421"/>
        <end position="444"/>
    </location>
</feature>
<feature type="transmembrane region" description="Helical" evidence="4">
    <location>
        <begin position="398"/>
        <end position="414"/>
    </location>
</feature>